<dbReference type="InterPro" id="IPR002645">
    <property type="entry name" value="STAS_dom"/>
</dbReference>
<dbReference type="SUPFAM" id="SSF52091">
    <property type="entry name" value="SpoIIaa-like"/>
    <property type="match status" value="1"/>
</dbReference>
<feature type="transmembrane region" description="Helical" evidence="5">
    <location>
        <begin position="132"/>
        <end position="152"/>
    </location>
</feature>
<feature type="transmembrane region" description="Helical" evidence="5">
    <location>
        <begin position="20"/>
        <end position="41"/>
    </location>
</feature>
<keyword evidence="4 5" id="KW-0472">Membrane</keyword>
<feature type="transmembrane region" description="Helical" evidence="5">
    <location>
        <begin position="243"/>
        <end position="262"/>
    </location>
</feature>
<evidence type="ECO:0000259" key="6">
    <source>
        <dbReference type="PROSITE" id="PS50801"/>
    </source>
</evidence>
<dbReference type="Pfam" id="PF00916">
    <property type="entry name" value="Sulfate_transp"/>
    <property type="match status" value="1"/>
</dbReference>
<evidence type="ECO:0000313" key="7">
    <source>
        <dbReference type="EMBL" id="WIO46016.1"/>
    </source>
</evidence>
<feature type="transmembrane region" description="Helical" evidence="5">
    <location>
        <begin position="283"/>
        <end position="304"/>
    </location>
</feature>
<gene>
    <name evidence="7" type="ORF">SEML1_0390</name>
</gene>
<feature type="transmembrane region" description="Helical" evidence="5">
    <location>
        <begin position="316"/>
        <end position="335"/>
    </location>
</feature>
<keyword evidence="2 5" id="KW-0812">Transmembrane</keyword>
<sequence>MRNRLPSVFRYKLQYLPYDIVAAIVVTAVTVPSALALAAIVGVPPVMGLYAAMIAPIVFGLLAHTRRLVVGPNSPTAILVASGAALVAAAGTAEYVNAVFVLGLIAGAILMLLGAARFGFLSDLISRPVMIGFLAGVGVQIVVTQLAALLGVKVAGHGEVWHYIGSIMSQASSINGMTVTVSILVIGTMIVFHRTRVPGELVGLVVAALFAMIFHVQDFGVAFAGELPRGLPRFALPHVDFDLVTVLLPTALSIVVVSLVQATTMIRNLASDHDEEVALNRDFVALGVSSIATSLFQGFLANATPSRTQAASNAGMRSQMTNILSGIMVGGLLLWGGSLFRYVPQAALAAIVCVIGFQLIRFRELHNLWMVRYEEFVVAMIALACTVLFGVQLGVLIAVTVSLMERLRRQYRPHDTILLRDGVLSDWAKERLGREQKIPRDVLVYGFDESLFFENVNYFVARLKRAIMRARHTVRYVVIDAGAIDDIDYTAIEELKRLYRELSEDGVAIAFAHMSPSLRAQFDIYGMTDIIGERNLYATLTKALAHPASPPAREMVLDLNLDPTQYIVVGGAVLDMLHLRDTHDVDIVVSNEIYEQFRAQKTWHEAVWTSGKRVLVRGQYTLMKTWMGWSLRQLQRDAERIEQIPCVSTERLIDAKRRIGRRKDISDITLLRSRRSKRRLQ</sequence>
<dbReference type="RefSeq" id="WP_376754375.1">
    <property type="nucleotide sequence ID" value="NZ_CP124550.1"/>
</dbReference>
<keyword evidence="8" id="KW-1185">Reference proteome</keyword>
<feature type="transmembrane region" description="Helical" evidence="5">
    <location>
        <begin position="47"/>
        <end position="64"/>
    </location>
</feature>
<dbReference type="InterPro" id="IPR011547">
    <property type="entry name" value="SLC26A/SulP_dom"/>
</dbReference>
<name>A0ABY8WVJ2_9BACT</name>
<proteinExistence type="predicted"/>
<protein>
    <submittedName>
        <fullName evidence="7">SulP family inorganic anion transporter</fullName>
    </submittedName>
</protein>
<dbReference type="Pfam" id="PF01740">
    <property type="entry name" value="STAS"/>
    <property type="match status" value="1"/>
</dbReference>
<feature type="transmembrane region" description="Helical" evidence="5">
    <location>
        <begin position="380"/>
        <end position="404"/>
    </location>
</feature>
<dbReference type="InterPro" id="IPR001902">
    <property type="entry name" value="SLC26A/SulP_fam"/>
</dbReference>
<reference evidence="7 8" key="1">
    <citation type="journal article" date="2023" name="Cell">
        <title>Genetic manipulation of Patescibacteria provides mechanistic insights into microbial dark matter and the epibiotic lifestyle.</title>
        <authorList>
            <person name="Wang Y."/>
            <person name="Gallagher L.A."/>
            <person name="Andrade P.A."/>
            <person name="Liu A."/>
            <person name="Humphreys I.R."/>
            <person name="Turkarslan S."/>
            <person name="Cutler K.J."/>
            <person name="Arrieta-Ortiz M.L."/>
            <person name="Li Y."/>
            <person name="Radey M.C."/>
            <person name="McLean J.S."/>
            <person name="Cong Q."/>
            <person name="Baker D."/>
            <person name="Baliga N.S."/>
            <person name="Peterson S.B."/>
            <person name="Mougous J.D."/>
        </authorList>
    </citation>
    <scope>NUCLEOTIDE SEQUENCE [LARGE SCALE GENOMIC DNA]</scope>
    <source>
        <strain evidence="7 8">ML1</strain>
    </source>
</reference>
<evidence type="ECO:0000256" key="3">
    <source>
        <dbReference type="ARBA" id="ARBA00022989"/>
    </source>
</evidence>
<accession>A0ABY8WVJ2</accession>
<dbReference type="PANTHER" id="PTHR11814">
    <property type="entry name" value="SULFATE TRANSPORTER"/>
    <property type="match status" value="1"/>
</dbReference>
<evidence type="ECO:0000256" key="5">
    <source>
        <dbReference type="SAM" id="Phobius"/>
    </source>
</evidence>
<feature type="transmembrane region" description="Helical" evidence="5">
    <location>
        <begin position="201"/>
        <end position="223"/>
    </location>
</feature>
<feature type="transmembrane region" description="Helical" evidence="5">
    <location>
        <begin position="76"/>
        <end position="93"/>
    </location>
</feature>
<dbReference type="PROSITE" id="PS50801">
    <property type="entry name" value="STAS"/>
    <property type="match status" value="1"/>
</dbReference>
<keyword evidence="3 5" id="KW-1133">Transmembrane helix</keyword>
<feature type="domain" description="STAS" evidence="6">
    <location>
        <begin position="432"/>
        <end position="547"/>
    </location>
</feature>
<comment type="subcellular location">
    <subcellularLocation>
        <location evidence="1">Membrane</location>
        <topology evidence="1">Multi-pass membrane protein</topology>
    </subcellularLocation>
</comment>
<dbReference type="CDD" id="cd07042">
    <property type="entry name" value="STAS_SulP_like_sulfate_transporter"/>
    <property type="match status" value="1"/>
</dbReference>
<dbReference type="Gene3D" id="3.30.750.24">
    <property type="entry name" value="STAS domain"/>
    <property type="match status" value="1"/>
</dbReference>
<dbReference type="Proteomes" id="UP001177295">
    <property type="component" value="Chromosome"/>
</dbReference>
<evidence type="ECO:0000256" key="1">
    <source>
        <dbReference type="ARBA" id="ARBA00004141"/>
    </source>
</evidence>
<evidence type="ECO:0000313" key="8">
    <source>
        <dbReference type="Proteomes" id="UP001177295"/>
    </source>
</evidence>
<feature type="transmembrane region" description="Helical" evidence="5">
    <location>
        <begin position="172"/>
        <end position="192"/>
    </location>
</feature>
<evidence type="ECO:0000256" key="4">
    <source>
        <dbReference type="ARBA" id="ARBA00023136"/>
    </source>
</evidence>
<dbReference type="InterPro" id="IPR036513">
    <property type="entry name" value="STAS_dom_sf"/>
</dbReference>
<dbReference type="EMBL" id="CP124550">
    <property type="protein sequence ID" value="WIO46016.1"/>
    <property type="molecule type" value="Genomic_DNA"/>
</dbReference>
<feature type="transmembrane region" description="Helical" evidence="5">
    <location>
        <begin position="342"/>
        <end position="360"/>
    </location>
</feature>
<evidence type="ECO:0000256" key="2">
    <source>
        <dbReference type="ARBA" id="ARBA00022692"/>
    </source>
</evidence>
<feature type="transmembrane region" description="Helical" evidence="5">
    <location>
        <begin position="99"/>
        <end position="120"/>
    </location>
</feature>
<organism evidence="7 8">
    <name type="scientific">Candidatus Southlakia epibionticum</name>
    <dbReference type="NCBI Taxonomy" id="3043284"/>
    <lineage>
        <taxon>Bacteria</taxon>
        <taxon>Candidatus Saccharimonadota</taxon>
        <taxon>Candidatus Saccharimonadia</taxon>
        <taxon>Candidatus Saccharimonadales</taxon>
        <taxon>Candidatus Saccharimonadaceae</taxon>
        <taxon>Candidatus Southlakia</taxon>
    </lineage>
</organism>